<dbReference type="PANTHER" id="PTHR30619">
    <property type="entry name" value="DNA INTERNALIZATION/COMPETENCE PROTEIN COMEC/REC2"/>
    <property type="match status" value="1"/>
</dbReference>
<dbReference type="PANTHER" id="PTHR30619:SF7">
    <property type="entry name" value="BETA-LACTAMASE DOMAIN PROTEIN"/>
    <property type="match status" value="1"/>
</dbReference>
<name>A0ABW9P4Q4_9LACO</name>
<keyword evidence="5 6" id="KW-0472">Membrane</keyword>
<feature type="transmembrane region" description="Helical" evidence="6">
    <location>
        <begin position="260"/>
        <end position="276"/>
    </location>
</feature>
<proteinExistence type="predicted"/>
<reference evidence="8 9" key="1">
    <citation type="journal article" date="2019" name="Syst. Appl. Microbiol.">
        <title>Polyphasic characterization of two novel Lactobacillus spp. isolated from blown salami packages: Description of Lactobacillus halodurans sp. nov. and Lactobacillus salsicarnum sp. nov.</title>
        <authorList>
            <person name="Schuster J.A."/>
            <person name="Klingl A."/>
            <person name="Vogel R.F."/>
            <person name="Ehrmann M.A."/>
        </authorList>
    </citation>
    <scope>NUCLEOTIDE SEQUENCE [LARGE SCALE GENOMIC DNA]</scope>
    <source>
        <strain evidence="8 9">TMW 1.2098</strain>
    </source>
</reference>
<evidence type="ECO:0000256" key="3">
    <source>
        <dbReference type="ARBA" id="ARBA00022692"/>
    </source>
</evidence>
<feature type="transmembrane region" description="Helical" evidence="6">
    <location>
        <begin position="428"/>
        <end position="451"/>
    </location>
</feature>
<evidence type="ECO:0000256" key="6">
    <source>
        <dbReference type="SAM" id="Phobius"/>
    </source>
</evidence>
<gene>
    <name evidence="8" type="ORF">FHL03_01165</name>
</gene>
<comment type="caution">
    <text evidence="8">The sequence shown here is derived from an EMBL/GenBank/DDBJ whole genome shotgun (WGS) entry which is preliminary data.</text>
</comment>
<dbReference type="NCBIfam" id="TIGR00361">
    <property type="entry name" value="ComEC_Rec2"/>
    <property type="match status" value="1"/>
</dbReference>
<dbReference type="SUPFAM" id="SSF56281">
    <property type="entry name" value="Metallo-hydrolase/oxidoreductase"/>
    <property type="match status" value="1"/>
</dbReference>
<keyword evidence="9" id="KW-1185">Reference proteome</keyword>
<dbReference type="InterPro" id="IPR001279">
    <property type="entry name" value="Metallo-B-lactamas"/>
</dbReference>
<comment type="subcellular location">
    <subcellularLocation>
        <location evidence="1">Cell membrane</location>
        <topology evidence="1">Multi-pass membrane protein</topology>
    </subcellularLocation>
</comment>
<keyword evidence="4 6" id="KW-1133">Transmembrane helix</keyword>
<dbReference type="EMBL" id="VDFN01000001">
    <property type="protein sequence ID" value="MQS44087.1"/>
    <property type="molecule type" value="Genomic_DNA"/>
</dbReference>
<evidence type="ECO:0000256" key="4">
    <source>
        <dbReference type="ARBA" id="ARBA00022989"/>
    </source>
</evidence>
<feature type="transmembrane region" description="Helical" evidence="6">
    <location>
        <begin position="6"/>
        <end position="36"/>
    </location>
</feature>
<dbReference type="NCBIfam" id="TIGR00360">
    <property type="entry name" value="ComEC_N-term"/>
    <property type="match status" value="1"/>
</dbReference>
<feature type="transmembrane region" description="Helical" evidence="6">
    <location>
        <begin position="224"/>
        <end position="248"/>
    </location>
</feature>
<evidence type="ECO:0000313" key="8">
    <source>
        <dbReference type="EMBL" id="MQS44087.1"/>
    </source>
</evidence>
<dbReference type="Pfam" id="PF00753">
    <property type="entry name" value="Lactamase_B"/>
    <property type="match status" value="1"/>
</dbReference>
<keyword evidence="2" id="KW-1003">Cell membrane</keyword>
<feature type="transmembrane region" description="Helical" evidence="6">
    <location>
        <begin position="305"/>
        <end position="323"/>
    </location>
</feature>
<organism evidence="8 9">
    <name type="scientific">Companilactobacillus mishanensis</name>
    <dbReference type="NCBI Taxonomy" id="2486008"/>
    <lineage>
        <taxon>Bacteria</taxon>
        <taxon>Bacillati</taxon>
        <taxon>Bacillota</taxon>
        <taxon>Bacilli</taxon>
        <taxon>Lactobacillales</taxon>
        <taxon>Lactobacillaceae</taxon>
        <taxon>Companilactobacillus</taxon>
    </lineage>
</organism>
<dbReference type="Pfam" id="PF03772">
    <property type="entry name" value="Competence"/>
    <property type="match status" value="1"/>
</dbReference>
<protein>
    <submittedName>
        <fullName evidence="8">DNA internalization-related competence protein ComEC/Rec2</fullName>
    </submittedName>
</protein>
<evidence type="ECO:0000256" key="2">
    <source>
        <dbReference type="ARBA" id="ARBA00022475"/>
    </source>
</evidence>
<dbReference type="CDD" id="cd07731">
    <property type="entry name" value="ComA-like_MBL-fold"/>
    <property type="match status" value="1"/>
</dbReference>
<dbReference type="InterPro" id="IPR035681">
    <property type="entry name" value="ComA-like_MBL"/>
</dbReference>
<feature type="domain" description="Metallo-beta-lactamase" evidence="7">
    <location>
        <begin position="490"/>
        <end position="696"/>
    </location>
</feature>
<dbReference type="InterPro" id="IPR004797">
    <property type="entry name" value="Competence_ComEC/Rec2"/>
</dbReference>
<dbReference type="InterPro" id="IPR036866">
    <property type="entry name" value="RibonucZ/Hydroxyglut_hydro"/>
</dbReference>
<feature type="transmembrane region" description="Helical" evidence="6">
    <location>
        <begin position="460"/>
        <end position="480"/>
    </location>
</feature>
<accession>A0ABW9P4Q4</accession>
<feature type="transmembrane region" description="Helical" evidence="6">
    <location>
        <begin position="370"/>
        <end position="398"/>
    </location>
</feature>
<evidence type="ECO:0000313" key="9">
    <source>
        <dbReference type="Proteomes" id="UP000436655"/>
    </source>
</evidence>
<dbReference type="SMART" id="SM00849">
    <property type="entry name" value="Lactamase_B"/>
    <property type="match status" value="1"/>
</dbReference>
<evidence type="ECO:0000256" key="1">
    <source>
        <dbReference type="ARBA" id="ARBA00004651"/>
    </source>
</evidence>
<sequence length="752" mass="85456">MRNNWIFPAMLVTLLSFWYFTSNNLLNGILIVFVLLRICFLKNTRILIVVLFLGAIFAFKFETVQQSLLNSATIENLSKVTIFPDKIKVNGDLLSGDAVTKQGTVKFLYKIPTEKEAMYWKKISDPIDADVFVKSIDKIEGPRNPGEYNFKLYSNHRQIFYNAKFSKINMPTLHEPHGIFEKINVLRIHSIKYLDSLPKWIRIHTQNLLIGYSGNDESDFFKTLSVLGVIHLFSLSGLHILILVNMFLKFTSLLKVTREAAEYILLTILPIYGVFVGSKTGIWRAIVLTLVAIIVKKLEIKLSKLDVFSITILICELVNPFAVTEMGGQLSFLLSLALIFLNAGSFIASTFKMNIVSVPIISFYTFQFSWLTLIMNLVFVPIFTYIILPTTILALFSVNKFNSFWLWLNGWFDKMYSLMGLISTDSRFAFTTGQISIWLVVVMIILSFYFIERKKIYDKFLIEFIVVFSISVFLIKVPMFGSVSLIDVGQGDSILITTPLTRKTVLIDTGGKLAFPVKPWQRRISMNQVETSTIPVLKSKGITHIDRVFLSHKDVDHIGNLETLLTKFPVDEVSFGSGLNTNQRIKDIMNAHKDVKFSALESGDHLDLGNIGWNILWPSKPSIGENGDSLTILANIKGTNWLFTGDLDIENENKIIAANHFHVDYLKAGHHGSKTASGDKLLEEIRPQWALISAGVNNRYGHPNKETIDRFDTHKIAHVNTADYGMITWYYFPFDQHTELKGYLKGELIEAK</sequence>
<keyword evidence="3 6" id="KW-0812">Transmembrane</keyword>
<evidence type="ECO:0000256" key="5">
    <source>
        <dbReference type="ARBA" id="ARBA00023136"/>
    </source>
</evidence>
<dbReference type="Gene3D" id="3.60.15.10">
    <property type="entry name" value="Ribonuclease Z/Hydroxyacylglutathione hydrolase-like"/>
    <property type="match status" value="1"/>
</dbReference>
<feature type="transmembrane region" description="Helical" evidence="6">
    <location>
        <begin position="43"/>
        <end position="61"/>
    </location>
</feature>
<dbReference type="Proteomes" id="UP000436655">
    <property type="component" value="Unassembled WGS sequence"/>
</dbReference>
<dbReference type="InterPro" id="IPR004477">
    <property type="entry name" value="ComEC_N"/>
</dbReference>
<dbReference type="InterPro" id="IPR052159">
    <property type="entry name" value="Competence_DNA_uptake"/>
</dbReference>
<evidence type="ECO:0000259" key="7">
    <source>
        <dbReference type="SMART" id="SM00849"/>
    </source>
</evidence>